<dbReference type="SUPFAM" id="SSF56042">
    <property type="entry name" value="PurM C-terminal domain-like"/>
    <property type="match status" value="1"/>
</dbReference>
<proteinExistence type="predicted"/>
<accession>A0A3D3R9U7</accession>
<reference evidence="1 2" key="1">
    <citation type="journal article" date="2018" name="Nat. Biotechnol.">
        <title>A standardized bacterial taxonomy based on genome phylogeny substantially revises the tree of life.</title>
        <authorList>
            <person name="Parks D.H."/>
            <person name="Chuvochina M."/>
            <person name="Waite D.W."/>
            <person name="Rinke C."/>
            <person name="Skarshewski A."/>
            <person name="Chaumeil P.A."/>
            <person name="Hugenholtz P."/>
        </authorList>
    </citation>
    <scope>NUCLEOTIDE SEQUENCE [LARGE SCALE GENOMIC DNA]</scope>
    <source>
        <strain evidence="1">UBA9375</strain>
    </source>
</reference>
<gene>
    <name evidence="1" type="ORF">DIT97_22445</name>
</gene>
<dbReference type="Proteomes" id="UP000263642">
    <property type="component" value="Unassembled WGS sequence"/>
</dbReference>
<dbReference type="Gene3D" id="3.90.650.10">
    <property type="entry name" value="PurM-like C-terminal domain"/>
    <property type="match status" value="1"/>
</dbReference>
<feature type="non-terminal residue" evidence="1">
    <location>
        <position position="1"/>
    </location>
</feature>
<organism evidence="1 2">
    <name type="scientific">Gimesia maris</name>
    <dbReference type="NCBI Taxonomy" id="122"/>
    <lineage>
        <taxon>Bacteria</taxon>
        <taxon>Pseudomonadati</taxon>
        <taxon>Planctomycetota</taxon>
        <taxon>Planctomycetia</taxon>
        <taxon>Planctomycetales</taxon>
        <taxon>Planctomycetaceae</taxon>
        <taxon>Gimesia</taxon>
    </lineage>
</organism>
<sequence>PEALELSTPSLLFSESNTRFLLEVPLDQIDALYECFGELPLVEIGEVIGTRQFTIKGTNGGIAISASLDELKAAWKTPLAWD</sequence>
<comment type="caution">
    <text evidence="1">The sequence shown here is derived from an EMBL/GenBank/DDBJ whole genome shotgun (WGS) entry which is preliminary data.</text>
</comment>
<dbReference type="AlphaFoldDB" id="A0A3D3R9U7"/>
<evidence type="ECO:0008006" key="3">
    <source>
        <dbReference type="Google" id="ProtNLM"/>
    </source>
</evidence>
<name>A0A3D3R9U7_9PLAN</name>
<evidence type="ECO:0000313" key="1">
    <source>
        <dbReference type="EMBL" id="HCO25644.1"/>
    </source>
</evidence>
<dbReference type="EMBL" id="DQAY01000133">
    <property type="protein sequence ID" value="HCO25644.1"/>
    <property type="molecule type" value="Genomic_DNA"/>
</dbReference>
<evidence type="ECO:0000313" key="2">
    <source>
        <dbReference type="Proteomes" id="UP000263642"/>
    </source>
</evidence>
<protein>
    <recommendedName>
        <fullName evidence="3">Phosphoribosylformylglycinamidine synthase II</fullName>
    </recommendedName>
</protein>
<dbReference type="InterPro" id="IPR036676">
    <property type="entry name" value="PurM-like_C_sf"/>
</dbReference>